<dbReference type="AlphaFoldDB" id="A0A1Q8V7G4"/>
<feature type="compositionally biased region" description="Basic and acidic residues" evidence="1">
    <location>
        <begin position="132"/>
        <end position="144"/>
    </location>
</feature>
<name>A0A1Q8V7G4_9ACTO</name>
<dbReference type="InterPro" id="IPR016787">
    <property type="entry name" value="UCP021328"/>
</dbReference>
<dbReference type="GO" id="GO:0016301">
    <property type="term" value="F:kinase activity"/>
    <property type="evidence" value="ECO:0007669"/>
    <property type="project" value="UniProtKB-KW"/>
</dbReference>
<reference evidence="2 3" key="1">
    <citation type="submission" date="2016-12" db="EMBL/GenBank/DDBJ databases">
        <title>Genomic Comparison of strains in the 'Actinomyces naeslundii' Group.</title>
        <authorList>
            <person name="Mughal S.R."/>
            <person name="Do T."/>
            <person name="Gilbert S.C."/>
            <person name="Witherden E.A."/>
            <person name="Didelot X."/>
            <person name="Beighton D."/>
        </authorList>
    </citation>
    <scope>NUCLEOTIDE SEQUENCE [LARGE SCALE GENOMIC DNA]</scope>
    <source>
        <strain evidence="2 3">CCUG 33920</strain>
    </source>
</reference>
<keyword evidence="2" id="KW-0808">Transferase</keyword>
<feature type="region of interest" description="Disordered" evidence="1">
    <location>
        <begin position="84"/>
        <end position="170"/>
    </location>
</feature>
<dbReference type="RefSeq" id="WP_034491620.1">
    <property type="nucleotide sequence ID" value="NZ_MSKJ01000018.1"/>
</dbReference>
<gene>
    <name evidence="2" type="ORF">BKH29_08735</name>
</gene>
<feature type="compositionally biased region" description="Low complexity" evidence="1">
    <location>
        <begin position="91"/>
        <end position="102"/>
    </location>
</feature>
<organism evidence="2 3">
    <name type="scientific">Actinomyces oris</name>
    <dbReference type="NCBI Taxonomy" id="544580"/>
    <lineage>
        <taxon>Bacteria</taxon>
        <taxon>Bacillati</taxon>
        <taxon>Actinomycetota</taxon>
        <taxon>Actinomycetes</taxon>
        <taxon>Actinomycetales</taxon>
        <taxon>Actinomycetaceae</taxon>
        <taxon>Actinomyces</taxon>
    </lineage>
</organism>
<accession>A0A1Q8V7G4</accession>
<proteinExistence type="predicted"/>
<dbReference type="Proteomes" id="UP000186857">
    <property type="component" value="Unassembled WGS sequence"/>
</dbReference>
<evidence type="ECO:0000313" key="2">
    <source>
        <dbReference type="EMBL" id="OLO44024.1"/>
    </source>
</evidence>
<feature type="compositionally biased region" description="Low complexity" evidence="1">
    <location>
        <begin position="119"/>
        <end position="131"/>
    </location>
</feature>
<dbReference type="EMBL" id="MSKJ01000018">
    <property type="protein sequence ID" value="OLO44024.1"/>
    <property type="molecule type" value="Genomic_DNA"/>
</dbReference>
<sequence>MSNTPTPDRQTAVPASISAQFTLYFDGRFWVGVLELHERRPGAASNDQGGTVRAARHVFGAEPTDVELYDFLLSRSCELIDRAAESPAVPASRSAGSSTARRPNPKRAARQAAKETNRARPSTAAQASLAAAREETAARASCDRSRRRRQKADEDWARRRQRAKRRHRGR</sequence>
<protein>
    <submittedName>
        <fullName evidence="2">Protein tyrosine kinase</fullName>
    </submittedName>
</protein>
<evidence type="ECO:0000313" key="3">
    <source>
        <dbReference type="Proteomes" id="UP000186857"/>
    </source>
</evidence>
<dbReference type="OrthoDB" id="4570726at2"/>
<keyword evidence="2" id="KW-0418">Kinase</keyword>
<dbReference type="Pfam" id="PF11208">
    <property type="entry name" value="DUF2992"/>
    <property type="match status" value="1"/>
</dbReference>
<evidence type="ECO:0000256" key="1">
    <source>
        <dbReference type="SAM" id="MobiDB-lite"/>
    </source>
</evidence>
<feature type="compositionally biased region" description="Basic residues" evidence="1">
    <location>
        <begin position="159"/>
        <end position="170"/>
    </location>
</feature>
<comment type="caution">
    <text evidence="2">The sequence shown here is derived from an EMBL/GenBank/DDBJ whole genome shotgun (WGS) entry which is preliminary data.</text>
</comment>